<keyword evidence="2" id="KW-0560">Oxidoreductase</keyword>
<proteinExistence type="inferred from homology"/>
<dbReference type="FunFam" id="3.40.605.10:FF:000007">
    <property type="entry name" value="NAD/NADP-dependent betaine aldehyde dehydrogenase"/>
    <property type="match status" value="1"/>
</dbReference>
<dbReference type="PANTHER" id="PTHR11699">
    <property type="entry name" value="ALDEHYDE DEHYDROGENASE-RELATED"/>
    <property type="match status" value="1"/>
</dbReference>
<dbReference type="PROSITE" id="PS00687">
    <property type="entry name" value="ALDEHYDE_DEHYDR_GLU"/>
    <property type="match status" value="1"/>
</dbReference>
<evidence type="ECO:0000313" key="4">
    <source>
        <dbReference type="EMBL" id="CAB4636428.1"/>
    </source>
</evidence>
<dbReference type="Gene3D" id="3.40.605.10">
    <property type="entry name" value="Aldehyde Dehydrogenase, Chain A, domain 1"/>
    <property type="match status" value="1"/>
</dbReference>
<accession>A0A6J6KHL1</accession>
<dbReference type="SUPFAM" id="SSF53720">
    <property type="entry name" value="ALDH-like"/>
    <property type="match status" value="1"/>
</dbReference>
<dbReference type="AlphaFoldDB" id="A0A6J6KHL1"/>
<dbReference type="EMBL" id="CAEZVW010000004">
    <property type="protein sequence ID" value="CAB4636428.1"/>
    <property type="molecule type" value="Genomic_DNA"/>
</dbReference>
<dbReference type="Pfam" id="PF00171">
    <property type="entry name" value="Aldedh"/>
    <property type="match status" value="1"/>
</dbReference>
<feature type="domain" description="Aldehyde dehydrogenase" evidence="3">
    <location>
        <begin position="27"/>
        <end position="487"/>
    </location>
</feature>
<evidence type="ECO:0000313" key="6">
    <source>
        <dbReference type="EMBL" id="CAB4648598.1"/>
    </source>
</evidence>
<dbReference type="Gene3D" id="3.40.309.10">
    <property type="entry name" value="Aldehyde Dehydrogenase, Chain A, domain 2"/>
    <property type="match status" value="1"/>
</dbReference>
<dbReference type="InterPro" id="IPR029510">
    <property type="entry name" value="Ald_DH_CS_GLU"/>
</dbReference>
<organism evidence="6">
    <name type="scientific">freshwater metagenome</name>
    <dbReference type="NCBI Taxonomy" id="449393"/>
    <lineage>
        <taxon>unclassified sequences</taxon>
        <taxon>metagenomes</taxon>
        <taxon>ecological metagenomes</taxon>
    </lineage>
</organism>
<evidence type="ECO:0000256" key="1">
    <source>
        <dbReference type="ARBA" id="ARBA00009986"/>
    </source>
</evidence>
<name>A0A6J6KHL1_9ZZZZ</name>
<dbReference type="InterPro" id="IPR016162">
    <property type="entry name" value="Ald_DH_N"/>
</dbReference>
<evidence type="ECO:0000256" key="2">
    <source>
        <dbReference type="ARBA" id="ARBA00023002"/>
    </source>
</evidence>
<dbReference type="FunFam" id="3.40.309.10:FF:000012">
    <property type="entry name" value="Betaine aldehyde dehydrogenase"/>
    <property type="match status" value="1"/>
</dbReference>
<protein>
    <submittedName>
        <fullName evidence="6">Unannotated protein</fullName>
    </submittedName>
</protein>
<dbReference type="GO" id="GO:0016620">
    <property type="term" value="F:oxidoreductase activity, acting on the aldehyde or oxo group of donors, NAD or NADP as acceptor"/>
    <property type="evidence" value="ECO:0007669"/>
    <property type="project" value="InterPro"/>
</dbReference>
<evidence type="ECO:0000313" key="5">
    <source>
        <dbReference type="EMBL" id="CAB4647259.1"/>
    </source>
</evidence>
<dbReference type="EMBL" id="CAEZWF010000004">
    <property type="protein sequence ID" value="CAB4647259.1"/>
    <property type="molecule type" value="Genomic_DNA"/>
</dbReference>
<dbReference type="InterPro" id="IPR016161">
    <property type="entry name" value="Ald_DH/histidinol_DH"/>
</dbReference>
<comment type="similarity">
    <text evidence="1">Belongs to the aldehyde dehydrogenase family.</text>
</comment>
<evidence type="ECO:0000259" key="3">
    <source>
        <dbReference type="Pfam" id="PF00171"/>
    </source>
</evidence>
<sequence>MSNKLRWSPSHDAGIPDPAGSIIDGNWVNDGKNLLPVYDPGTGIQMGQIIDAPVEVMNRAVESAHNAYHKTWKKVDGVDRGRILLSISKILQREKELIATIEAVDTGKPLNQARGDVDIASRYFEFYAGIADKIYGETIPQRLQEHFAYTIREPLGVVGHITPWNAPLNQLCRGVAPSLAAGNTVVVKPSEIAPYSPLVVAKLFIEAGLPAGVMNVVSGMGPSVGAALVSHPLVNHMSFTGSVATGQEVLRHAAEKVMPCNLELGGKSPAIVFADADLLGAAKSAAMAVVRNSGQSCFSVTRFIVHRSIHDQLSELIVKEISGLTMGHALDDRQLGPLASKAQLNKVMDFLKSAQSDNVTVAAGGVRSTEYGDGYFFQPTLLTNVKNSYNVAQNEIFGPVQSLIVFDDEDEAIAIANDSQYGLASGVFTTSLKTAHRVAAQIEAGQVMVNKYPLGSVDTPFGGYKRSGIGREKGVEALRGYTQLKTVIMDLGT</sequence>
<gene>
    <name evidence="4" type="ORF">UFOPK2157_00242</name>
    <name evidence="5" type="ORF">UFOPK2228_00337</name>
    <name evidence="6" type="ORF">UFOPK2245_00399</name>
</gene>
<reference evidence="6" key="1">
    <citation type="submission" date="2020-05" db="EMBL/GenBank/DDBJ databases">
        <authorList>
            <person name="Chiriac C."/>
            <person name="Salcher M."/>
            <person name="Ghai R."/>
            <person name="Kavagutti S V."/>
        </authorList>
    </citation>
    <scope>NUCLEOTIDE SEQUENCE</scope>
</reference>
<dbReference type="EMBL" id="CAEZWK010000005">
    <property type="protein sequence ID" value="CAB4648598.1"/>
    <property type="molecule type" value="Genomic_DNA"/>
</dbReference>
<dbReference type="InterPro" id="IPR016163">
    <property type="entry name" value="Ald_DH_C"/>
</dbReference>
<dbReference type="InterPro" id="IPR015590">
    <property type="entry name" value="Aldehyde_DH_dom"/>
</dbReference>